<name>A0AA39NC74_ARMTA</name>
<proteinExistence type="predicted"/>
<organism evidence="1 2">
    <name type="scientific">Armillaria tabescens</name>
    <name type="common">Ringless honey mushroom</name>
    <name type="synonym">Agaricus tabescens</name>
    <dbReference type="NCBI Taxonomy" id="1929756"/>
    <lineage>
        <taxon>Eukaryota</taxon>
        <taxon>Fungi</taxon>
        <taxon>Dikarya</taxon>
        <taxon>Basidiomycota</taxon>
        <taxon>Agaricomycotina</taxon>
        <taxon>Agaricomycetes</taxon>
        <taxon>Agaricomycetidae</taxon>
        <taxon>Agaricales</taxon>
        <taxon>Marasmiineae</taxon>
        <taxon>Physalacriaceae</taxon>
        <taxon>Desarmillaria</taxon>
    </lineage>
</organism>
<dbReference type="GeneID" id="85349566"/>
<keyword evidence="2" id="KW-1185">Reference proteome</keyword>
<dbReference type="Proteomes" id="UP001175211">
    <property type="component" value="Unassembled WGS sequence"/>
</dbReference>
<protein>
    <submittedName>
        <fullName evidence="1">Uncharacterized protein</fullName>
    </submittedName>
</protein>
<gene>
    <name evidence="1" type="ORF">EV420DRAFT_1139700</name>
</gene>
<comment type="caution">
    <text evidence="1">The sequence shown here is derived from an EMBL/GenBank/DDBJ whole genome shotgun (WGS) entry which is preliminary data.</text>
</comment>
<dbReference type="AlphaFoldDB" id="A0AA39NC74"/>
<reference evidence="1" key="1">
    <citation type="submission" date="2023-06" db="EMBL/GenBank/DDBJ databases">
        <authorList>
            <consortium name="Lawrence Berkeley National Laboratory"/>
            <person name="Ahrendt S."/>
            <person name="Sahu N."/>
            <person name="Indic B."/>
            <person name="Wong-Bajracharya J."/>
            <person name="Merenyi Z."/>
            <person name="Ke H.-M."/>
            <person name="Monk M."/>
            <person name="Kocsube S."/>
            <person name="Drula E."/>
            <person name="Lipzen A."/>
            <person name="Balint B."/>
            <person name="Henrissat B."/>
            <person name="Andreopoulos B."/>
            <person name="Martin F.M."/>
            <person name="Harder C.B."/>
            <person name="Rigling D."/>
            <person name="Ford K.L."/>
            <person name="Foster G.D."/>
            <person name="Pangilinan J."/>
            <person name="Papanicolaou A."/>
            <person name="Barry K."/>
            <person name="LaButti K."/>
            <person name="Viragh M."/>
            <person name="Koriabine M."/>
            <person name="Yan M."/>
            <person name="Riley R."/>
            <person name="Champramary S."/>
            <person name="Plett K.L."/>
            <person name="Tsai I.J."/>
            <person name="Slot J."/>
            <person name="Sipos G."/>
            <person name="Plett J."/>
            <person name="Nagy L.G."/>
            <person name="Grigoriev I.V."/>
        </authorList>
    </citation>
    <scope>NUCLEOTIDE SEQUENCE</scope>
    <source>
        <strain evidence="1">CCBAS 213</strain>
    </source>
</reference>
<dbReference type="EMBL" id="JAUEPS010000008">
    <property type="protein sequence ID" value="KAK0462818.1"/>
    <property type="molecule type" value="Genomic_DNA"/>
</dbReference>
<sequence length="210" mass="23303">MMGDLTPESTPPFFTVAAILPSSSDDAITILHRAYCTVFSRNFVPARDHLLLWIQTCSALGVNDSVVEELREILLYLPDLTWQNVARVVGLGPSLGNEQLSEKPIQTLFLPITFVNTLLGTVQRSSRYRRDRQGYVHLGSTAVKSILLDLLRGFVYDNEGEDLDTSYFDFELRILGNAVLLVVEAKRSASSEVHAQALAEATCTVLLFIV</sequence>
<evidence type="ECO:0000313" key="2">
    <source>
        <dbReference type="Proteomes" id="UP001175211"/>
    </source>
</evidence>
<accession>A0AA39NC74</accession>
<dbReference type="RefSeq" id="XP_060334284.1">
    <property type="nucleotide sequence ID" value="XM_060466018.1"/>
</dbReference>
<evidence type="ECO:0000313" key="1">
    <source>
        <dbReference type="EMBL" id="KAK0462818.1"/>
    </source>
</evidence>